<evidence type="ECO:0000313" key="2">
    <source>
        <dbReference type="Proteomes" id="UP000504610"/>
    </source>
</evidence>
<evidence type="ECO:0000256" key="1">
    <source>
        <dbReference type="SAM" id="MobiDB-lite"/>
    </source>
</evidence>
<reference evidence="2" key="1">
    <citation type="journal article" date="2019" name="Database">
        <title>The radish genome database (RadishGD): an integrated information resource for radish genomics.</title>
        <authorList>
            <person name="Yu H.J."/>
            <person name="Baek S."/>
            <person name="Lee Y.J."/>
            <person name="Cho A."/>
            <person name="Mun J.H."/>
        </authorList>
    </citation>
    <scope>NUCLEOTIDE SEQUENCE [LARGE SCALE GENOMIC DNA]</scope>
    <source>
        <strain evidence="2">cv. WK10039</strain>
    </source>
</reference>
<keyword evidence="2" id="KW-1185">Reference proteome</keyword>
<name>A0A9W3C1P4_RAPSA</name>
<dbReference type="KEGG" id="rsz:130496855"/>
<dbReference type="GeneID" id="130496855"/>
<gene>
    <name evidence="3" type="primary">LOC130496855</name>
</gene>
<dbReference type="RefSeq" id="XP_056845412.1">
    <property type="nucleotide sequence ID" value="XM_056989432.1"/>
</dbReference>
<evidence type="ECO:0000313" key="3">
    <source>
        <dbReference type="RefSeq" id="XP_056845412.1"/>
    </source>
</evidence>
<dbReference type="Proteomes" id="UP000504610">
    <property type="component" value="Chromosome 6"/>
</dbReference>
<dbReference type="AlphaFoldDB" id="A0A9W3C1P4"/>
<sequence>MYSNRHNDWDLQTIGISLDAESIAFSSSEAYSTTTSSMSRTNDHGRNQPLVSRHQEGIAPVDTEFDFDAYTIDDIPV</sequence>
<reference evidence="3" key="2">
    <citation type="submission" date="2025-08" db="UniProtKB">
        <authorList>
            <consortium name="RefSeq"/>
        </authorList>
    </citation>
    <scope>IDENTIFICATION</scope>
    <source>
        <tissue evidence="3">Leaf</tissue>
    </source>
</reference>
<protein>
    <submittedName>
        <fullName evidence="3">Two-component response regulator ARR1-like</fullName>
    </submittedName>
</protein>
<accession>A0A9W3C1P4</accession>
<proteinExistence type="predicted"/>
<organism evidence="2 3">
    <name type="scientific">Raphanus sativus</name>
    <name type="common">Radish</name>
    <name type="synonym">Raphanus raphanistrum var. sativus</name>
    <dbReference type="NCBI Taxonomy" id="3726"/>
    <lineage>
        <taxon>Eukaryota</taxon>
        <taxon>Viridiplantae</taxon>
        <taxon>Streptophyta</taxon>
        <taxon>Embryophyta</taxon>
        <taxon>Tracheophyta</taxon>
        <taxon>Spermatophyta</taxon>
        <taxon>Magnoliopsida</taxon>
        <taxon>eudicotyledons</taxon>
        <taxon>Gunneridae</taxon>
        <taxon>Pentapetalae</taxon>
        <taxon>rosids</taxon>
        <taxon>malvids</taxon>
        <taxon>Brassicales</taxon>
        <taxon>Brassicaceae</taxon>
        <taxon>Brassiceae</taxon>
        <taxon>Raphanus</taxon>
    </lineage>
</organism>
<feature type="compositionally biased region" description="Low complexity" evidence="1">
    <location>
        <begin position="29"/>
        <end position="39"/>
    </location>
</feature>
<feature type="region of interest" description="Disordered" evidence="1">
    <location>
        <begin position="29"/>
        <end position="58"/>
    </location>
</feature>